<feature type="chain" id="PRO_5017058002" description="Lipoprotein" evidence="1">
    <location>
        <begin position="20"/>
        <end position="116"/>
    </location>
</feature>
<evidence type="ECO:0000256" key="1">
    <source>
        <dbReference type="SAM" id="SignalP"/>
    </source>
</evidence>
<protein>
    <recommendedName>
        <fullName evidence="4">Lipoprotein</fullName>
    </recommendedName>
</protein>
<dbReference type="Proteomes" id="UP000251692">
    <property type="component" value="Unassembled WGS sequence"/>
</dbReference>
<dbReference type="OrthoDB" id="799328at2"/>
<dbReference type="EMBL" id="QMDV01000004">
    <property type="protein sequence ID" value="RAU81887.1"/>
    <property type="molecule type" value="Genomic_DNA"/>
</dbReference>
<gene>
    <name evidence="2" type="ORF">DP923_14460</name>
</gene>
<dbReference type="PROSITE" id="PS51257">
    <property type="entry name" value="PROKAR_LIPOPROTEIN"/>
    <property type="match status" value="1"/>
</dbReference>
<evidence type="ECO:0000313" key="2">
    <source>
        <dbReference type="EMBL" id="RAU81887.1"/>
    </source>
</evidence>
<organism evidence="2 3">
    <name type="scientific">Pontibacter arcticus</name>
    <dbReference type="NCBI Taxonomy" id="2080288"/>
    <lineage>
        <taxon>Bacteria</taxon>
        <taxon>Pseudomonadati</taxon>
        <taxon>Bacteroidota</taxon>
        <taxon>Cytophagia</taxon>
        <taxon>Cytophagales</taxon>
        <taxon>Hymenobacteraceae</taxon>
        <taxon>Pontibacter</taxon>
    </lineage>
</organism>
<sequence length="116" mass="12854">MKKLRNNAFSFLLLFGLLACDTDDETTVDPVAKTETIQASLQWTGDYAADGCGYILNVGTSKYKPTNENDIPNSYKTQDPTLVQATIINYRKSTSVFCGFANTNMNSVKIVKLEKL</sequence>
<reference evidence="2 3" key="1">
    <citation type="submission" date="2018-06" db="EMBL/GenBank/DDBJ databases">
        <authorList>
            <person name="Liu Z.-W."/>
        </authorList>
    </citation>
    <scope>NUCLEOTIDE SEQUENCE [LARGE SCALE GENOMIC DNA]</scope>
    <source>
        <strain evidence="2 3">2b14</strain>
    </source>
</reference>
<evidence type="ECO:0000313" key="3">
    <source>
        <dbReference type="Proteomes" id="UP000251692"/>
    </source>
</evidence>
<keyword evidence="3" id="KW-1185">Reference proteome</keyword>
<name>A0A364RC96_9BACT</name>
<dbReference type="AlphaFoldDB" id="A0A364RC96"/>
<keyword evidence="1" id="KW-0732">Signal</keyword>
<feature type="signal peptide" evidence="1">
    <location>
        <begin position="1"/>
        <end position="19"/>
    </location>
</feature>
<reference evidence="2 3" key="2">
    <citation type="submission" date="2018-07" db="EMBL/GenBank/DDBJ databases">
        <title>Pontibacter sp. 2b14 genomic sequence and assembly.</title>
        <authorList>
            <person name="Du Z.-J."/>
        </authorList>
    </citation>
    <scope>NUCLEOTIDE SEQUENCE [LARGE SCALE GENOMIC DNA]</scope>
    <source>
        <strain evidence="2 3">2b14</strain>
    </source>
</reference>
<comment type="caution">
    <text evidence="2">The sequence shown here is derived from an EMBL/GenBank/DDBJ whole genome shotgun (WGS) entry which is preliminary data.</text>
</comment>
<dbReference type="RefSeq" id="WP_112306565.1">
    <property type="nucleotide sequence ID" value="NZ_QMDV01000004.1"/>
</dbReference>
<proteinExistence type="predicted"/>
<evidence type="ECO:0008006" key="4">
    <source>
        <dbReference type="Google" id="ProtNLM"/>
    </source>
</evidence>
<accession>A0A364RC96</accession>